<dbReference type="AlphaFoldDB" id="A0AAD5T8X4"/>
<protein>
    <recommendedName>
        <fullName evidence="5">ER membrane protein complex subunit 7 beta-sandwich domain-containing protein</fullName>
    </recommendedName>
</protein>
<evidence type="ECO:0008006" key="5">
    <source>
        <dbReference type="Google" id="ProtNLM"/>
    </source>
</evidence>
<feature type="compositionally biased region" description="Low complexity" evidence="1">
    <location>
        <begin position="138"/>
        <end position="154"/>
    </location>
</feature>
<evidence type="ECO:0000256" key="2">
    <source>
        <dbReference type="SAM" id="Phobius"/>
    </source>
</evidence>
<keyword evidence="4" id="KW-1185">Reference proteome</keyword>
<dbReference type="Proteomes" id="UP001211907">
    <property type="component" value="Unassembled WGS sequence"/>
</dbReference>
<evidence type="ECO:0000256" key="1">
    <source>
        <dbReference type="SAM" id="MobiDB-lite"/>
    </source>
</evidence>
<keyword evidence="2" id="KW-0812">Transmembrane</keyword>
<dbReference type="PANTHER" id="PTHR13605">
    <property type="entry name" value="ER MEMBRANE PROTEIN COMPLEX SUBUNIT 7"/>
    <property type="match status" value="1"/>
</dbReference>
<gene>
    <name evidence="3" type="ORF">HK100_004531</name>
</gene>
<accession>A0AAD5T8X4</accession>
<dbReference type="GO" id="GO:0072546">
    <property type="term" value="C:EMC complex"/>
    <property type="evidence" value="ECO:0007669"/>
    <property type="project" value="TreeGrafter"/>
</dbReference>
<sequence>MLDGGAQIAYVQVDGSFVFNQVRVAVAGSEIFASMHADGTNWNAGGPELTVPLLIPARGIFDPFTPRPKISLWSLVMANPMVLMMGGVLALFFFLPKVMDGMDPEELKKIQESRNTNPQKIEMPDVSEQLANWFAPAAATPTTTVPAASTNNTPKKGKGRK</sequence>
<feature type="region of interest" description="Disordered" evidence="1">
    <location>
        <begin position="138"/>
        <end position="161"/>
    </location>
</feature>
<reference evidence="3" key="1">
    <citation type="submission" date="2020-05" db="EMBL/GenBank/DDBJ databases">
        <title>Phylogenomic resolution of chytrid fungi.</title>
        <authorList>
            <person name="Stajich J.E."/>
            <person name="Amses K."/>
            <person name="Simmons R."/>
            <person name="Seto K."/>
            <person name="Myers J."/>
            <person name="Bonds A."/>
            <person name="Quandt C.A."/>
            <person name="Barry K."/>
            <person name="Liu P."/>
            <person name="Grigoriev I."/>
            <person name="Longcore J.E."/>
            <person name="James T.Y."/>
        </authorList>
    </citation>
    <scope>NUCLEOTIDE SEQUENCE</scope>
    <source>
        <strain evidence="3">JEL0513</strain>
    </source>
</reference>
<proteinExistence type="predicted"/>
<evidence type="ECO:0000313" key="3">
    <source>
        <dbReference type="EMBL" id="KAJ3133270.1"/>
    </source>
</evidence>
<dbReference type="InterPro" id="IPR039163">
    <property type="entry name" value="EMC7"/>
</dbReference>
<dbReference type="PANTHER" id="PTHR13605:SF4">
    <property type="entry name" value="ER MEMBRANE PROTEIN COMPLEX SUBUNIT 7"/>
    <property type="match status" value="1"/>
</dbReference>
<keyword evidence="2" id="KW-1133">Transmembrane helix</keyword>
<dbReference type="EMBL" id="JADGJH010000222">
    <property type="protein sequence ID" value="KAJ3133270.1"/>
    <property type="molecule type" value="Genomic_DNA"/>
</dbReference>
<comment type="caution">
    <text evidence="3">The sequence shown here is derived from an EMBL/GenBank/DDBJ whole genome shotgun (WGS) entry which is preliminary data.</text>
</comment>
<feature type="transmembrane region" description="Helical" evidence="2">
    <location>
        <begin position="70"/>
        <end position="95"/>
    </location>
</feature>
<name>A0AAD5T8X4_9FUNG</name>
<keyword evidence="2" id="KW-0472">Membrane</keyword>
<organism evidence="3 4">
    <name type="scientific">Physocladia obscura</name>
    <dbReference type="NCBI Taxonomy" id="109957"/>
    <lineage>
        <taxon>Eukaryota</taxon>
        <taxon>Fungi</taxon>
        <taxon>Fungi incertae sedis</taxon>
        <taxon>Chytridiomycota</taxon>
        <taxon>Chytridiomycota incertae sedis</taxon>
        <taxon>Chytridiomycetes</taxon>
        <taxon>Chytridiales</taxon>
        <taxon>Chytriomycetaceae</taxon>
        <taxon>Physocladia</taxon>
    </lineage>
</organism>
<evidence type="ECO:0000313" key="4">
    <source>
        <dbReference type="Proteomes" id="UP001211907"/>
    </source>
</evidence>